<dbReference type="EMBL" id="ML996140">
    <property type="protein sequence ID" value="KAF2735011.1"/>
    <property type="molecule type" value="Genomic_DNA"/>
</dbReference>
<name>A0A9P4R1C8_9PLEO</name>
<dbReference type="Proteomes" id="UP000799444">
    <property type="component" value="Unassembled WGS sequence"/>
</dbReference>
<reference evidence="2" key="1">
    <citation type="journal article" date="2020" name="Stud. Mycol.">
        <title>101 Dothideomycetes genomes: a test case for predicting lifestyles and emergence of pathogens.</title>
        <authorList>
            <person name="Haridas S."/>
            <person name="Albert R."/>
            <person name="Binder M."/>
            <person name="Bloem J."/>
            <person name="Labutti K."/>
            <person name="Salamov A."/>
            <person name="Andreopoulos B."/>
            <person name="Baker S."/>
            <person name="Barry K."/>
            <person name="Bills G."/>
            <person name="Bluhm B."/>
            <person name="Cannon C."/>
            <person name="Castanera R."/>
            <person name="Culley D."/>
            <person name="Daum C."/>
            <person name="Ezra D."/>
            <person name="Gonzalez J."/>
            <person name="Henrissat B."/>
            <person name="Kuo A."/>
            <person name="Liang C."/>
            <person name="Lipzen A."/>
            <person name="Lutzoni F."/>
            <person name="Magnuson J."/>
            <person name="Mondo S."/>
            <person name="Nolan M."/>
            <person name="Ohm R."/>
            <person name="Pangilinan J."/>
            <person name="Park H.-J."/>
            <person name="Ramirez L."/>
            <person name="Alfaro M."/>
            <person name="Sun H."/>
            <person name="Tritt A."/>
            <person name="Yoshinaga Y."/>
            <person name="Zwiers L.-H."/>
            <person name="Turgeon B."/>
            <person name="Goodwin S."/>
            <person name="Spatafora J."/>
            <person name="Crous P."/>
            <person name="Grigoriev I."/>
        </authorList>
    </citation>
    <scope>NUCLEOTIDE SEQUENCE</scope>
    <source>
        <strain evidence="2">CBS 125425</strain>
    </source>
</reference>
<feature type="region of interest" description="Disordered" evidence="1">
    <location>
        <begin position="1"/>
        <end position="43"/>
    </location>
</feature>
<evidence type="ECO:0000256" key="1">
    <source>
        <dbReference type="SAM" id="MobiDB-lite"/>
    </source>
</evidence>
<organism evidence="2 3">
    <name type="scientific">Polyplosphaeria fusca</name>
    <dbReference type="NCBI Taxonomy" id="682080"/>
    <lineage>
        <taxon>Eukaryota</taxon>
        <taxon>Fungi</taxon>
        <taxon>Dikarya</taxon>
        <taxon>Ascomycota</taxon>
        <taxon>Pezizomycotina</taxon>
        <taxon>Dothideomycetes</taxon>
        <taxon>Pleosporomycetidae</taxon>
        <taxon>Pleosporales</taxon>
        <taxon>Tetraplosphaeriaceae</taxon>
        <taxon>Polyplosphaeria</taxon>
    </lineage>
</organism>
<comment type="caution">
    <text evidence="2">The sequence shown here is derived from an EMBL/GenBank/DDBJ whole genome shotgun (WGS) entry which is preliminary data.</text>
</comment>
<gene>
    <name evidence="2" type="ORF">EJ04DRAFT_512014</name>
</gene>
<protein>
    <submittedName>
        <fullName evidence="2">Uncharacterized protein</fullName>
    </submittedName>
</protein>
<sequence>MALRTHMHPSLNQHASRGPHIPLRAPGFKAHPPPTRALHGTHAPPLLYAQYGDMRV</sequence>
<evidence type="ECO:0000313" key="3">
    <source>
        <dbReference type="Proteomes" id="UP000799444"/>
    </source>
</evidence>
<accession>A0A9P4R1C8</accession>
<proteinExistence type="predicted"/>
<evidence type="ECO:0000313" key="2">
    <source>
        <dbReference type="EMBL" id="KAF2735011.1"/>
    </source>
</evidence>
<dbReference type="AlphaFoldDB" id="A0A9P4R1C8"/>
<keyword evidence="3" id="KW-1185">Reference proteome</keyword>